<dbReference type="Pfam" id="PF07728">
    <property type="entry name" value="AAA_5"/>
    <property type="match status" value="1"/>
</dbReference>
<dbReference type="Proteomes" id="UP000000483">
    <property type="component" value="Chromosome"/>
</dbReference>
<dbReference type="InterPro" id="IPR052934">
    <property type="entry name" value="Methyl-DNA_Rec/Restrict_Enz"/>
</dbReference>
<dbReference type="PANTHER" id="PTHR37291:SF1">
    <property type="entry name" value="TYPE IV METHYL-DIRECTED RESTRICTION ENZYME ECOKMCRB SUBUNIT"/>
    <property type="match status" value="1"/>
</dbReference>
<dbReference type="EMBL" id="CP002629">
    <property type="protein sequence ID" value="AEB08756.1"/>
    <property type="molecule type" value="Genomic_DNA"/>
</dbReference>
<dbReference type="InterPro" id="IPR011704">
    <property type="entry name" value="ATPase_dyneun-rel_AAA"/>
</dbReference>
<protein>
    <submittedName>
        <fullName evidence="3">ATPase associated with various cellular activities AAA_5</fullName>
    </submittedName>
</protein>
<dbReference type="KEGG" id="dao:Desac_0880"/>
<sequence>MILSERLARELREVHQKLDAAGELLSKSQLDEYYAVFRQKFGPEVISRWEGEELLEKLHDHSNRDSLVYWLEFKNDEEFTAHFGSIAGGSALKFGIYRRRETGAWTTGSPRSQRELSLDEAITIARKHRDQLLAGVGLLEKLPAFATDAEYATLQDDMNRLAHPVNDTAWGHKYFSLLFPEKLDDFHVPSYQRFHLIKLLQKPAADMGRYTCAGQYERIARELNFPINHLTSVLNARNGRPYRYWRIGTRLDPQGSIWELMQDQSCVAVGWLEIGALADIEYNQASKEKIRTLLNTHYPGRDPRAQGRDAQQIFNFVAGLGEGDIVVASDGMRVLGLGRITGPYVFESQTDAPHRHPVEWLWHGEYSSPVQEGLRTTVYELKKSENLIEIESRFLGPLVPPPRPYPRPSPLILAGIPGRIQDILERKGQVILYGPPGTGKTYWAVKTTLTLASFASFGATYDQLTDGQRKSIHDDIVRMCTFHPAYGYEDFWEGYRPQAINGSLAFELQDGIFKKLCEDARNQSDRKFYLIIDEINRGDIPRIFGELLTVLEKDKRGKTIFLPLSRQPFTVPNNVFVIGTMNTADRSIALLDKALRRRFGFVELMPDSSVLEGALVADIPLGPWLNALNQRLCEHIGRDARNLQIGHSYLLDQGRAVSSFTLFTRILQDDIIPLIEEYCYEDFSTLAKILGAGLVDEQQQRIRHELFEPTRRDELIQALLSPEVVTSMEATAAETPSDTETGDRDEDDSVEGTPE</sequence>
<keyword evidence="4" id="KW-1185">Reference proteome</keyword>
<dbReference type="RefSeq" id="WP_013705869.1">
    <property type="nucleotide sequence ID" value="NC_015388.1"/>
</dbReference>
<accession>F2NGY5</accession>
<dbReference type="PANTHER" id="PTHR37291">
    <property type="entry name" value="5-METHYLCYTOSINE-SPECIFIC RESTRICTION ENZYME B"/>
    <property type="match status" value="1"/>
</dbReference>
<dbReference type="AlphaFoldDB" id="F2NGY5"/>
<evidence type="ECO:0000256" key="1">
    <source>
        <dbReference type="SAM" id="MobiDB-lite"/>
    </source>
</evidence>
<reference evidence="3 4" key="1">
    <citation type="journal article" date="2011" name="Stand. Genomic Sci.">
        <title>Complete genome sequence of the acetate-degrading sulfate reducer Desulfobacca acetoxidans type strain (ASRB2).</title>
        <authorList>
            <person name="Goker M."/>
            <person name="Teshima H."/>
            <person name="Lapidus A."/>
            <person name="Nolan M."/>
            <person name="Lucas S."/>
            <person name="Hammon N."/>
            <person name="Deshpande S."/>
            <person name="Cheng J.F."/>
            <person name="Tapia R."/>
            <person name="Han C."/>
            <person name="Goodwin L."/>
            <person name="Pitluck S."/>
            <person name="Huntemann M."/>
            <person name="Liolios K."/>
            <person name="Ivanova N."/>
            <person name="Pagani I."/>
            <person name="Mavromatis K."/>
            <person name="Ovchinikova G."/>
            <person name="Pati A."/>
            <person name="Chen A."/>
            <person name="Palaniappan K."/>
            <person name="Land M."/>
            <person name="Hauser L."/>
            <person name="Brambilla E.M."/>
            <person name="Rohde M."/>
            <person name="Spring S."/>
            <person name="Detter J.C."/>
            <person name="Woyke T."/>
            <person name="Bristow J."/>
            <person name="Eisen J.A."/>
            <person name="Markowitz V."/>
            <person name="Hugenholtz P."/>
            <person name="Kyrpides N.C."/>
            <person name="Klenk H.P."/>
        </authorList>
    </citation>
    <scope>NUCLEOTIDE SEQUENCE [LARGE SCALE GENOMIC DNA]</scope>
    <source>
        <strain evidence="4">ATCC 700848 / DSM 11109 / ASRB2</strain>
    </source>
</reference>
<dbReference type="InterPro" id="IPR003593">
    <property type="entry name" value="AAA+_ATPase"/>
</dbReference>
<dbReference type="REBASE" id="34397">
    <property type="entry name" value="Dac11109McrBCP"/>
</dbReference>
<feature type="compositionally biased region" description="Acidic residues" evidence="1">
    <location>
        <begin position="743"/>
        <end position="755"/>
    </location>
</feature>
<dbReference type="CDD" id="cd00009">
    <property type="entry name" value="AAA"/>
    <property type="match status" value="1"/>
</dbReference>
<dbReference type="eggNOG" id="COG1401">
    <property type="taxonomic scope" value="Bacteria"/>
</dbReference>
<evidence type="ECO:0000259" key="2">
    <source>
        <dbReference type="SMART" id="SM00382"/>
    </source>
</evidence>
<dbReference type="GO" id="GO:0005524">
    <property type="term" value="F:ATP binding"/>
    <property type="evidence" value="ECO:0007669"/>
    <property type="project" value="InterPro"/>
</dbReference>
<dbReference type="HOGENOM" id="CLU_008747_2_3_7"/>
<dbReference type="SUPFAM" id="SSF52540">
    <property type="entry name" value="P-loop containing nucleoside triphosphate hydrolases"/>
    <property type="match status" value="1"/>
</dbReference>
<gene>
    <name evidence="3" type="ordered locus">Desac_0880</name>
</gene>
<proteinExistence type="predicted"/>
<feature type="region of interest" description="Disordered" evidence="1">
    <location>
        <begin position="726"/>
        <end position="755"/>
    </location>
</feature>
<dbReference type="STRING" id="880072.Desac_0880"/>
<dbReference type="Gene3D" id="3.40.50.300">
    <property type="entry name" value="P-loop containing nucleotide triphosphate hydrolases"/>
    <property type="match status" value="1"/>
</dbReference>
<dbReference type="SMART" id="SM00382">
    <property type="entry name" value="AAA"/>
    <property type="match status" value="1"/>
</dbReference>
<reference evidence="4" key="2">
    <citation type="submission" date="2011-03" db="EMBL/GenBank/DDBJ databases">
        <title>The complete genome of Desulfobacca acetoxidans DSM 11109.</title>
        <authorList>
            <consortium name="US DOE Joint Genome Institute (JGI-PGF)"/>
            <person name="Lucas S."/>
            <person name="Copeland A."/>
            <person name="Lapidus A."/>
            <person name="Bruce D."/>
            <person name="Goodwin L."/>
            <person name="Pitluck S."/>
            <person name="Peters L."/>
            <person name="Kyrpides N."/>
            <person name="Mavromatis K."/>
            <person name="Ivanova N."/>
            <person name="Ovchinnikova G."/>
            <person name="Teshima H."/>
            <person name="Detter J.C."/>
            <person name="Han C."/>
            <person name="Land M."/>
            <person name="Hauser L."/>
            <person name="Markowitz V."/>
            <person name="Cheng J.-F."/>
            <person name="Hugenholtz P."/>
            <person name="Woyke T."/>
            <person name="Wu D."/>
            <person name="Spring S."/>
            <person name="Schueler E."/>
            <person name="Brambilla E."/>
            <person name="Klenk H.-P."/>
            <person name="Eisen J.A."/>
        </authorList>
    </citation>
    <scope>NUCLEOTIDE SEQUENCE [LARGE SCALE GENOMIC DNA]</scope>
    <source>
        <strain evidence="4">ATCC 700848 / DSM 11109 / ASRB2</strain>
    </source>
</reference>
<evidence type="ECO:0000313" key="3">
    <source>
        <dbReference type="EMBL" id="AEB08756.1"/>
    </source>
</evidence>
<name>F2NGY5_DESAR</name>
<evidence type="ECO:0000313" key="4">
    <source>
        <dbReference type="Proteomes" id="UP000000483"/>
    </source>
</evidence>
<dbReference type="OrthoDB" id="9781481at2"/>
<feature type="domain" description="AAA+ ATPase" evidence="2">
    <location>
        <begin position="426"/>
        <end position="609"/>
    </location>
</feature>
<organism evidence="3 4">
    <name type="scientific">Desulfobacca acetoxidans (strain ATCC 700848 / DSM 11109 / ASRB2)</name>
    <dbReference type="NCBI Taxonomy" id="880072"/>
    <lineage>
        <taxon>Bacteria</taxon>
        <taxon>Pseudomonadati</taxon>
        <taxon>Thermodesulfobacteriota</taxon>
        <taxon>Desulfobaccia</taxon>
        <taxon>Desulfobaccales</taxon>
        <taxon>Desulfobaccaceae</taxon>
        <taxon>Desulfobacca</taxon>
    </lineage>
</organism>
<dbReference type="InterPro" id="IPR027417">
    <property type="entry name" value="P-loop_NTPase"/>
</dbReference>
<dbReference type="GO" id="GO:0016887">
    <property type="term" value="F:ATP hydrolysis activity"/>
    <property type="evidence" value="ECO:0007669"/>
    <property type="project" value="InterPro"/>
</dbReference>